<protein>
    <submittedName>
        <fullName evidence="4">TRAP transporter substrate-binding protein DctP</fullName>
    </submittedName>
</protein>
<dbReference type="RefSeq" id="WP_176867071.1">
    <property type="nucleotide sequence ID" value="NZ_JABXWT010000017.1"/>
</dbReference>
<dbReference type="Pfam" id="PF03480">
    <property type="entry name" value="DctP"/>
    <property type="match status" value="1"/>
</dbReference>
<dbReference type="Proteomes" id="UP000630805">
    <property type="component" value="Unassembled WGS sequence"/>
</dbReference>
<keyword evidence="3" id="KW-0574">Periplasm</keyword>
<evidence type="ECO:0000256" key="3">
    <source>
        <dbReference type="ARBA" id="ARBA00022764"/>
    </source>
</evidence>
<dbReference type="NCBIfam" id="NF037995">
    <property type="entry name" value="TRAP_S1"/>
    <property type="match status" value="1"/>
</dbReference>
<evidence type="ECO:0000313" key="5">
    <source>
        <dbReference type="Proteomes" id="UP000630805"/>
    </source>
</evidence>
<comment type="caution">
    <text evidence="4">The sequence shown here is derived from an EMBL/GenBank/DDBJ whole genome shotgun (WGS) entry which is preliminary data.</text>
</comment>
<keyword evidence="5" id="KW-1185">Reference proteome</keyword>
<sequence>MDRNRKELASAERRNFLKLAGTGSFTAAMVAGAAGTLWSSEAAAQTNKEEREREQAADHVMTLATAYVLGASRSYPIMQLDLKENIQNATNGKVYVKLAPGGQLGAGGALVQKVQGGTIQAAQHSLSNFAPFASTVDLINMPYLCGSNQRFTNLVNSDHWKSEVHPKVEAAGFKALFYVNIDPRVVAVRKGGAGAVLSPSDLSGVKFRVPGSKMLQQYYRMVGANPTPVAWGETPSAIKQGVADALDPSVGALYVFGFKDILSHVTFTQAVPDSQVYSCNLEWFNSMPADVQEGIMWGSEMTAHQNLSKVPSARAYAMSELAKSGVEFHSLSEDQLAEWQAAGGYQLSEWDPFKTELAGSLDAFAKLEEAAGTQGKYYVHDA</sequence>
<proteinExistence type="predicted"/>
<keyword evidence="2" id="KW-0732">Signal</keyword>
<dbReference type="InterPro" id="IPR006311">
    <property type="entry name" value="TAT_signal"/>
</dbReference>
<evidence type="ECO:0000256" key="2">
    <source>
        <dbReference type="ARBA" id="ARBA00022729"/>
    </source>
</evidence>
<dbReference type="PANTHER" id="PTHR33376:SF5">
    <property type="entry name" value="EXTRACYTOPLASMIC SOLUTE RECEPTOR PROTEIN"/>
    <property type="match status" value="1"/>
</dbReference>
<dbReference type="EMBL" id="JABXWT010000017">
    <property type="protein sequence ID" value="NVO58022.1"/>
    <property type="molecule type" value="Genomic_DNA"/>
</dbReference>
<name>A0ABX2PY84_9RHOB</name>
<gene>
    <name evidence="4" type="primary">dctP</name>
    <name evidence="4" type="ORF">HW561_19685</name>
</gene>
<dbReference type="PANTHER" id="PTHR33376">
    <property type="match status" value="1"/>
</dbReference>
<reference evidence="4 5" key="1">
    <citation type="submission" date="2020-06" db="EMBL/GenBank/DDBJ databases">
        <authorList>
            <person name="Cao W.R."/>
        </authorList>
    </citation>
    <scope>NUCLEOTIDE SEQUENCE [LARGE SCALE GENOMIC DNA]</scope>
    <source>
        <strain evidence="4 5">B1Z28</strain>
    </source>
</reference>
<dbReference type="InterPro" id="IPR038404">
    <property type="entry name" value="TRAP_DctP_sf"/>
</dbReference>
<organism evidence="4 5">
    <name type="scientific">Ruegeria haliotis</name>
    <dbReference type="NCBI Taxonomy" id="2747601"/>
    <lineage>
        <taxon>Bacteria</taxon>
        <taxon>Pseudomonadati</taxon>
        <taxon>Pseudomonadota</taxon>
        <taxon>Alphaproteobacteria</taxon>
        <taxon>Rhodobacterales</taxon>
        <taxon>Roseobacteraceae</taxon>
        <taxon>Ruegeria</taxon>
    </lineage>
</organism>
<dbReference type="InterPro" id="IPR018389">
    <property type="entry name" value="DctP_fam"/>
</dbReference>
<evidence type="ECO:0000313" key="4">
    <source>
        <dbReference type="EMBL" id="NVO58022.1"/>
    </source>
</evidence>
<accession>A0ABX2PY84</accession>
<comment type="subcellular location">
    <subcellularLocation>
        <location evidence="1">Periplasm</location>
    </subcellularLocation>
</comment>
<dbReference type="Gene3D" id="3.40.190.170">
    <property type="entry name" value="Bacterial extracellular solute-binding protein, family 7"/>
    <property type="match status" value="1"/>
</dbReference>
<dbReference type="PROSITE" id="PS51318">
    <property type="entry name" value="TAT"/>
    <property type="match status" value="1"/>
</dbReference>
<evidence type="ECO:0000256" key="1">
    <source>
        <dbReference type="ARBA" id="ARBA00004418"/>
    </source>
</evidence>
<dbReference type="CDD" id="cd13603">
    <property type="entry name" value="PBP2_TRAP_Siap_TeaA_like"/>
    <property type="match status" value="1"/>
</dbReference>